<feature type="region of interest" description="Disordered" evidence="1">
    <location>
        <begin position="451"/>
        <end position="471"/>
    </location>
</feature>
<organism evidence="4">
    <name type="scientific">Streptomyces sp. NBC_01401</name>
    <dbReference type="NCBI Taxonomy" id="2903854"/>
    <lineage>
        <taxon>Bacteria</taxon>
        <taxon>Bacillati</taxon>
        <taxon>Actinomycetota</taxon>
        <taxon>Actinomycetes</taxon>
        <taxon>Kitasatosporales</taxon>
        <taxon>Streptomycetaceae</taxon>
        <taxon>Streptomyces</taxon>
    </lineage>
</organism>
<dbReference type="SUPFAM" id="SSF47413">
    <property type="entry name" value="lambda repressor-like DNA-binding domains"/>
    <property type="match status" value="1"/>
</dbReference>
<dbReference type="InterPro" id="IPR010982">
    <property type="entry name" value="Lambda_DNA-bd_dom_sf"/>
</dbReference>
<gene>
    <name evidence="4" type="ORF">OG626_20685</name>
</gene>
<dbReference type="CDD" id="cd00093">
    <property type="entry name" value="HTH_XRE"/>
    <property type="match status" value="1"/>
</dbReference>
<feature type="transmembrane region" description="Helical" evidence="2">
    <location>
        <begin position="193"/>
        <end position="214"/>
    </location>
</feature>
<dbReference type="Gene3D" id="1.10.260.40">
    <property type="entry name" value="lambda repressor-like DNA-binding domains"/>
    <property type="match status" value="1"/>
</dbReference>
<evidence type="ECO:0000259" key="3">
    <source>
        <dbReference type="SMART" id="SM00530"/>
    </source>
</evidence>
<feature type="domain" description="HTH cro/C1-type" evidence="3">
    <location>
        <begin position="11"/>
        <end position="67"/>
    </location>
</feature>
<keyword evidence="2" id="KW-0472">Membrane</keyword>
<feature type="compositionally biased region" description="Low complexity" evidence="1">
    <location>
        <begin position="156"/>
        <end position="168"/>
    </location>
</feature>
<feature type="compositionally biased region" description="Polar residues" evidence="1">
    <location>
        <begin position="135"/>
        <end position="155"/>
    </location>
</feature>
<evidence type="ECO:0000256" key="1">
    <source>
        <dbReference type="SAM" id="MobiDB-lite"/>
    </source>
</evidence>
<feature type="compositionally biased region" description="Pro residues" evidence="1">
    <location>
        <begin position="113"/>
        <end position="129"/>
    </location>
</feature>
<dbReference type="Pfam" id="PF13560">
    <property type="entry name" value="HTH_31"/>
    <property type="match status" value="1"/>
</dbReference>
<name>A0AAU3H1R4_9ACTN</name>
<evidence type="ECO:0000256" key="2">
    <source>
        <dbReference type="SAM" id="Phobius"/>
    </source>
</evidence>
<dbReference type="InterPro" id="IPR001387">
    <property type="entry name" value="Cro/C1-type_HTH"/>
</dbReference>
<proteinExistence type="predicted"/>
<feature type="region of interest" description="Disordered" evidence="1">
    <location>
        <begin position="213"/>
        <end position="288"/>
    </location>
</feature>
<dbReference type="EMBL" id="CP109535">
    <property type="protein sequence ID" value="WTY97144.1"/>
    <property type="molecule type" value="Genomic_DNA"/>
</dbReference>
<keyword evidence="2" id="KW-1133">Transmembrane helix</keyword>
<protein>
    <submittedName>
        <fullName evidence="4">Helix-turn-helix domain-containing protein</fullName>
    </submittedName>
</protein>
<accession>A0AAU3H1R4</accession>
<feature type="region of interest" description="Disordered" evidence="1">
    <location>
        <begin position="389"/>
        <end position="413"/>
    </location>
</feature>
<dbReference type="AlphaFoldDB" id="A0AAU3H1R4"/>
<reference evidence="4" key="1">
    <citation type="submission" date="2022-10" db="EMBL/GenBank/DDBJ databases">
        <title>The complete genomes of actinobacterial strains from the NBC collection.</title>
        <authorList>
            <person name="Joergensen T.S."/>
            <person name="Alvarez Arevalo M."/>
            <person name="Sterndorff E.B."/>
            <person name="Faurdal D."/>
            <person name="Vuksanovic O."/>
            <person name="Mourched A.-S."/>
            <person name="Charusanti P."/>
            <person name="Shaw S."/>
            <person name="Blin K."/>
            <person name="Weber T."/>
        </authorList>
    </citation>
    <scope>NUCLEOTIDE SEQUENCE</scope>
    <source>
        <strain evidence="4">NBC_01401</strain>
    </source>
</reference>
<sequence length="489" mass="50837">MATEIQDFAALLGELKERSGLSYGALAQKLHMSTSTVHRYCNGEAVPHDYAPVERFARVCRASSDELMALHRKWILADEAKRRGARKGEAGAAAVAGEPAGAAATPVPQASDPEPPVSESPLTEPPVPDPAVSEQPVSEQPVSEQPVSEQPVSEQPVSGAPGPASGGPEDVTPDGARGGVGGAPRRPSRRMRVLLTAVAVVALTVPAALAFQGLGGDKPSEDGRVDTAVSQSPVVPSGKASVSAKPSRSADASKKPSASASASAAGGSSTKPSPAAGGQPEGGVPVSASISSYNWEEPCGQYYLLEDEPDDVPPPPVPQDTRGWAKVLGGVDGGAMKVEITVQGKSDEAVVLNGLHVRVLGRNAALARSAYSMGNGCGSGITPQSFDIDLDDSRPQSKPVPGEQAGKPVPAKDFPFRVSSSDVEVFDLDAHVEGHDVTWYLELEWSSGGRSGTLRIDDGGEPFRTSSLTARPSYQYRSDTAQWVPEEKY</sequence>
<feature type="compositionally biased region" description="Low complexity" evidence="1">
    <location>
        <begin position="243"/>
        <end position="278"/>
    </location>
</feature>
<feature type="compositionally biased region" description="Low complexity" evidence="1">
    <location>
        <begin position="90"/>
        <end position="104"/>
    </location>
</feature>
<feature type="region of interest" description="Disordered" evidence="1">
    <location>
        <begin position="88"/>
        <end position="189"/>
    </location>
</feature>
<dbReference type="SMART" id="SM00530">
    <property type="entry name" value="HTH_XRE"/>
    <property type="match status" value="1"/>
</dbReference>
<dbReference type="GO" id="GO:0003677">
    <property type="term" value="F:DNA binding"/>
    <property type="evidence" value="ECO:0007669"/>
    <property type="project" value="InterPro"/>
</dbReference>
<evidence type="ECO:0000313" key="4">
    <source>
        <dbReference type="EMBL" id="WTY97144.1"/>
    </source>
</evidence>
<keyword evidence="2" id="KW-0812">Transmembrane</keyword>